<keyword evidence="5" id="KW-1185">Reference proteome</keyword>
<dbReference type="Gene3D" id="3.30.420.10">
    <property type="entry name" value="Ribonuclease H-like superfamily/Ribonuclease H"/>
    <property type="match status" value="1"/>
</dbReference>
<name>A0A916WBI3_9HYPH</name>
<dbReference type="PANTHER" id="PTHR10948">
    <property type="entry name" value="TRANSPOSASE"/>
    <property type="match status" value="1"/>
</dbReference>
<dbReference type="PANTHER" id="PTHR10948:SF23">
    <property type="entry name" value="TRANSPOSASE INSI FOR INSERTION SEQUENCE ELEMENT IS30A-RELATED"/>
    <property type="match status" value="1"/>
</dbReference>
<comment type="function">
    <text evidence="1">Required for the transposition of the insertion element.</text>
</comment>
<reference evidence="4" key="1">
    <citation type="journal article" date="2014" name="Int. J. Syst. Evol. Microbiol.">
        <title>Complete genome sequence of Corynebacterium casei LMG S-19264T (=DSM 44701T), isolated from a smear-ripened cheese.</title>
        <authorList>
            <consortium name="US DOE Joint Genome Institute (JGI-PGF)"/>
            <person name="Walter F."/>
            <person name="Albersmeier A."/>
            <person name="Kalinowski J."/>
            <person name="Ruckert C."/>
        </authorList>
    </citation>
    <scope>NUCLEOTIDE SEQUENCE</scope>
    <source>
        <strain evidence="4">CGMCC 1.15320</strain>
    </source>
</reference>
<organism evidence="4 5">
    <name type="scientific">Nitratireductor aestuarii</name>
    <dbReference type="NCBI Taxonomy" id="1735103"/>
    <lineage>
        <taxon>Bacteria</taxon>
        <taxon>Pseudomonadati</taxon>
        <taxon>Pseudomonadota</taxon>
        <taxon>Alphaproteobacteria</taxon>
        <taxon>Hyphomicrobiales</taxon>
        <taxon>Phyllobacteriaceae</taxon>
        <taxon>Nitratireductor</taxon>
    </lineage>
</organism>
<evidence type="ECO:0000313" key="5">
    <source>
        <dbReference type="Proteomes" id="UP000636264"/>
    </source>
</evidence>
<sequence>MISDRPTEVGDRAVPGHWEGDLILGLGSSAIGTLVERTTRFTMLLHLPRMERHGIDKSVKNGPALAGHGAEAVRDAIAETIMELPAHLRRSLTWDQGAEMAQHAQLRIDTGLEIYFCDPQSPWQRGSNENTNGLLRQYFPKGTDLSQYGTDELSAVAHALNTRPRKTLGWRTPAEALDQVLNQAIIDGVATTG</sequence>
<dbReference type="InterPro" id="IPR051917">
    <property type="entry name" value="Transposase-Integrase"/>
</dbReference>
<dbReference type="PROSITE" id="PS01043">
    <property type="entry name" value="TRANSPOSASE_IS30"/>
    <property type="match status" value="1"/>
</dbReference>
<gene>
    <name evidence="4" type="ORF">GCM10011385_41740</name>
</gene>
<dbReference type="GO" id="GO:0015074">
    <property type="term" value="P:DNA integration"/>
    <property type="evidence" value="ECO:0007669"/>
    <property type="project" value="InterPro"/>
</dbReference>
<comment type="caution">
    <text evidence="4">The sequence shown here is derived from an EMBL/GenBank/DDBJ whole genome shotgun (WGS) entry which is preliminary data.</text>
</comment>
<evidence type="ECO:0000256" key="1">
    <source>
        <dbReference type="ARBA" id="ARBA00002190"/>
    </source>
</evidence>
<evidence type="ECO:0000259" key="3">
    <source>
        <dbReference type="PROSITE" id="PS50994"/>
    </source>
</evidence>
<dbReference type="EMBL" id="BMIF01000055">
    <property type="protein sequence ID" value="GGA83283.1"/>
    <property type="molecule type" value="Genomic_DNA"/>
</dbReference>
<dbReference type="NCBIfam" id="NF033563">
    <property type="entry name" value="transpos_IS30"/>
    <property type="match status" value="1"/>
</dbReference>
<dbReference type="GO" id="GO:0004803">
    <property type="term" value="F:transposase activity"/>
    <property type="evidence" value="ECO:0007669"/>
    <property type="project" value="InterPro"/>
</dbReference>
<evidence type="ECO:0000313" key="4">
    <source>
        <dbReference type="EMBL" id="GGA83283.1"/>
    </source>
</evidence>
<dbReference type="PROSITE" id="PS50994">
    <property type="entry name" value="INTEGRASE"/>
    <property type="match status" value="1"/>
</dbReference>
<accession>A0A916WBI3</accession>
<dbReference type="GO" id="GO:0005829">
    <property type="term" value="C:cytosol"/>
    <property type="evidence" value="ECO:0007669"/>
    <property type="project" value="TreeGrafter"/>
</dbReference>
<dbReference type="AlphaFoldDB" id="A0A916WBI3"/>
<proteinExistence type="inferred from homology"/>
<dbReference type="SUPFAM" id="SSF53098">
    <property type="entry name" value="Ribonuclease H-like"/>
    <property type="match status" value="1"/>
</dbReference>
<dbReference type="InterPro" id="IPR036397">
    <property type="entry name" value="RNaseH_sf"/>
</dbReference>
<protein>
    <recommendedName>
        <fullName evidence="3">Integrase catalytic domain-containing protein</fullName>
    </recommendedName>
</protein>
<dbReference type="GO" id="GO:0003677">
    <property type="term" value="F:DNA binding"/>
    <property type="evidence" value="ECO:0007669"/>
    <property type="project" value="InterPro"/>
</dbReference>
<dbReference type="Proteomes" id="UP000636264">
    <property type="component" value="Unassembled WGS sequence"/>
</dbReference>
<feature type="domain" description="Integrase catalytic" evidence="3">
    <location>
        <begin position="11"/>
        <end position="181"/>
    </location>
</feature>
<reference evidence="4" key="2">
    <citation type="submission" date="2020-09" db="EMBL/GenBank/DDBJ databases">
        <authorList>
            <person name="Sun Q."/>
            <person name="Zhou Y."/>
        </authorList>
    </citation>
    <scope>NUCLEOTIDE SEQUENCE</scope>
    <source>
        <strain evidence="4">CGMCC 1.15320</strain>
    </source>
</reference>
<dbReference type="InterPro" id="IPR001584">
    <property type="entry name" value="Integrase_cat-core"/>
</dbReference>
<dbReference type="InterPro" id="IPR053392">
    <property type="entry name" value="Transposase_IS30-like"/>
</dbReference>
<dbReference type="GO" id="GO:0006313">
    <property type="term" value="P:DNA transposition"/>
    <property type="evidence" value="ECO:0007669"/>
    <property type="project" value="InterPro"/>
</dbReference>
<dbReference type="InterPro" id="IPR012337">
    <property type="entry name" value="RNaseH-like_sf"/>
</dbReference>
<dbReference type="InterPro" id="IPR001598">
    <property type="entry name" value="Transposase_IS30_CS"/>
</dbReference>
<comment type="similarity">
    <text evidence="2">Belongs to the transposase IS30 family.</text>
</comment>
<evidence type="ECO:0000256" key="2">
    <source>
        <dbReference type="ARBA" id="ARBA00006363"/>
    </source>
</evidence>